<dbReference type="AlphaFoldDB" id="A0A1T2KXV1"/>
<proteinExistence type="predicted"/>
<organism evidence="3 4">
    <name type="scientific">Solemya velesiana gill symbiont</name>
    <dbReference type="NCBI Taxonomy" id="1918948"/>
    <lineage>
        <taxon>Bacteria</taxon>
        <taxon>Pseudomonadati</taxon>
        <taxon>Pseudomonadota</taxon>
        <taxon>Gammaproteobacteria</taxon>
        <taxon>sulfur-oxidizing symbionts</taxon>
    </lineage>
</organism>
<keyword evidence="2" id="KW-0812">Transmembrane</keyword>
<evidence type="ECO:0000256" key="1">
    <source>
        <dbReference type="SAM" id="Coils"/>
    </source>
</evidence>
<protein>
    <submittedName>
        <fullName evidence="3">Uncharacterized protein</fullName>
    </submittedName>
</protein>
<evidence type="ECO:0000313" key="4">
    <source>
        <dbReference type="Proteomes" id="UP000190896"/>
    </source>
</evidence>
<name>A0A1T2KXV1_9GAMM</name>
<gene>
    <name evidence="3" type="ORF">BOW51_01240</name>
</gene>
<dbReference type="RefSeq" id="WP_135606946.1">
    <property type="nucleotide sequence ID" value="NZ_MPRJ01000005.1"/>
</dbReference>
<accession>A0A1T2KXV1</accession>
<keyword evidence="2" id="KW-1133">Transmembrane helix</keyword>
<dbReference type="OrthoDB" id="7056878at2"/>
<comment type="caution">
    <text evidence="3">The sequence shown here is derived from an EMBL/GenBank/DDBJ whole genome shotgun (WGS) entry which is preliminary data.</text>
</comment>
<dbReference type="Proteomes" id="UP000190896">
    <property type="component" value="Unassembled WGS sequence"/>
</dbReference>
<feature type="transmembrane region" description="Helical" evidence="2">
    <location>
        <begin position="16"/>
        <end position="36"/>
    </location>
</feature>
<reference evidence="3 4" key="1">
    <citation type="submission" date="2016-11" db="EMBL/GenBank/DDBJ databases">
        <title>Mixed transmission modes and dynamic genome evolution in an obligate animal-bacterial symbiosis.</title>
        <authorList>
            <person name="Russell S.L."/>
            <person name="Corbett-Detig R.B."/>
            <person name="Cavanaugh C.M."/>
        </authorList>
    </citation>
    <scope>NUCLEOTIDE SEQUENCE [LARGE SCALE GENOMIC DNA]</scope>
    <source>
        <strain evidence="3">Se-Cadez</strain>
    </source>
</reference>
<dbReference type="Pfam" id="PF20567">
    <property type="entry name" value="DUF6776"/>
    <property type="match status" value="1"/>
</dbReference>
<feature type="coiled-coil region" evidence="1">
    <location>
        <begin position="54"/>
        <end position="116"/>
    </location>
</feature>
<keyword evidence="4" id="KW-1185">Reference proteome</keyword>
<evidence type="ECO:0000313" key="3">
    <source>
        <dbReference type="EMBL" id="OOZ37679.1"/>
    </source>
</evidence>
<keyword evidence="2" id="KW-0472">Membrane</keyword>
<dbReference type="InterPro" id="IPR046703">
    <property type="entry name" value="DUF6776"/>
</dbReference>
<dbReference type="EMBL" id="MPRJ01000005">
    <property type="protein sequence ID" value="OOZ37679.1"/>
    <property type="molecule type" value="Genomic_DNA"/>
</dbReference>
<sequence>MRLSSPRIVQDNGYRIYLIWLLALVLSVLVVGWAGFEYGRGQAGGDELALLHESSSKQAYMEKLEAEKTRLREQVAALERSSQIDREATKLVREELKTYQDERMKLEQELAFLRGIVSNSVEKEGLFIQGFALEPAGGDRKYKYRFTVSQALKSAGTAKGWIYVGLDGTESGETKQLSLKEITDDKTEKLKMRFKHFQDVAGEITLPDGFQPRNVIVEIKPTTKKLSPVKKHFVWLVTG</sequence>
<keyword evidence="1" id="KW-0175">Coiled coil</keyword>
<evidence type="ECO:0000256" key="2">
    <source>
        <dbReference type="SAM" id="Phobius"/>
    </source>
</evidence>